<name>K2R4I1_MACPH</name>
<dbReference type="PANTHER" id="PTHR37919">
    <property type="entry name" value="PROTEIN CBG05606"/>
    <property type="match status" value="1"/>
</dbReference>
<feature type="region of interest" description="Disordered" evidence="2">
    <location>
        <begin position="490"/>
        <end position="558"/>
    </location>
</feature>
<dbReference type="AlphaFoldDB" id="K2R4I1"/>
<gene>
    <name evidence="7" type="ORF">MPH_05496</name>
</gene>
<accession>K2R4I1</accession>
<feature type="domain" description="SLS1 C-terminal" evidence="6">
    <location>
        <begin position="478"/>
        <end position="878"/>
    </location>
</feature>
<dbReference type="Pfam" id="PF14611">
    <property type="entry name" value="KH_SLS1_1"/>
    <property type="match status" value="1"/>
</dbReference>
<comment type="caution">
    <text evidence="7">The sequence shown here is derived from an EMBL/GenBank/DDBJ whole genome shotgun (WGS) entry which is preliminary data.</text>
</comment>
<evidence type="ECO:0000259" key="4">
    <source>
        <dbReference type="Pfam" id="PF20776"/>
    </source>
</evidence>
<dbReference type="Proteomes" id="UP000007129">
    <property type="component" value="Unassembled WGS sequence"/>
</dbReference>
<reference evidence="7 8" key="1">
    <citation type="journal article" date="2012" name="BMC Genomics">
        <title>Tools to kill: Genome of one of the most destructive plant pathogenic fungi Macrophomina phaseolina.</title>
        <authorList>
            <person name="Islam M.S."/>
            <person name="Haque M.S."/>
            <person name="Islam M.M."/>
            <person name="Emdad E.M."/>
            <person name="Halim A."/>
            <person name="Hossen Q.M.M."/>
            <person name="Hossain M.Z."/>
            <person name="Ahmed B."/>
            <person name="Rahim S."/>
            <person name="Rahman M.S."/>
            <person name="Alam M.M."/>
            <person name="Hou S."/>
            <person name="Wan X."/>
            <person name="Saito J.A."/>
            <person name="Alam M."/>
        </authorList>
    </citation>
    <scope>NUCLEOTIDE SEQUENCE [LARGE SCALE GENOMIC DNA]</scope>
    <source>
        <strain evidence="7 8">MS6</strain>
    </source>
</reference>
<dbReference type="Pfam" id="PF20777">
    <property type="entry name" value="KH_SLS1_2"/>
    <property type="match status" value="1"/>
</dbReference>
<dbReference type="EMBL" id="AHHD01000250">
    <property type="protein sequence ID" value="EKG17286.1"/>
    <property type="molecule type" value="Genomic_DNA"/>
</dbReference>
<dbReference type="HOGENOM" id="CLU_326008_0_0_1"/>
<feature type="compositionally biased region" description="Basic and acidic residues" evidence="2">
    <location>
        <begin position="961"/>
        <end position="974"/>
    </location>
</feature>
<feature type="compositionally biased region" description="Polar residues" evidence="2">
    <location>
        <begin position="537"/>
        <end position="553"/>
    </location>
</feature>
<evidence type="ECO:0000259" key="3">
    <source>
        <dbReference type="Pfam" id="PF14611"/>
    </source>
</evidence>
<protein>
    <submittedName>
        <fullName evidence="7">Uncharacterized protein</fullName>
    </submittedName>
</protein>
<sequence length="974" mass="108614">MLAQRFLGASVCLRCRLNQTRLRLGRARVLPLAATSTSTAAAAASFASYTRRLRTYDPLDFPEFAPPDVRKELDGTNPFAAQIRRVESGPLGDDGRPEGRPKTTPVRRSRKGRKLKEWSAPLKRQYLGEDSEVLILRDVFEAPKDSAEDAPAEENPVETGRRGEIRRELEASIAGQLGVPGQDEVNEQINKIKPVSVEGPQYPAFVTRKELADIRKALKDGYNVAQLRRYAAVAEGIEMLKELRRGEELESGFKWKSVWQEGISPIERRLPQPETTKVPVEKLRKMKVVDRIVRGIWDVGVIEENEAIGEIEVQLEPWQFDLILNTDRQSSSYTILDNIGHQRRVRVESYRPDSILRFIAERENVEQAITDLERAIRRFNALEFDLSHFRSLCEKRGHEKLMDFFSKKDLDVTARLSGTVLDSSSGSKLKIYGTERASVELARRILFSIIGPPTSAETSILADAEGEAFIQTSASESALHYRHRRKNYGRWTSPVTRNSSRSQAGTSEATTESRESSGEQSANQEDQAASGDAAKVTTETQAAAQIPETQSESKGAEKASELVANITDYLKSSTGSPSGAPEGEYPASKDARSTYWGPHSLVELYASYGNVIHKPPPASSTLTPISLEGLLNHSDKPSRTFLHAIPGFSPLLQYVAAHTKFQRHFNDEKYPDALLFRFSPAPWDLADASSPEDFPDLGLRLMVGKNGGRARFQGLGMTIRERNIDLLLPEKAVDVRFVRREVLWTRDALARSEDVRNYLAMINMNLGGGGAIRAPAELRLRIPAWAVKNSEKYSSLPSVETEHGKEFVKEFIFTAVEHRQMVKFDLPGDKHRISYTSVEAGRVGGRRGELRLRLRKPAKDTEELKDEVQGLVEGAFDVASLIDDAVHDKLPNPELKIKKIARHASFMRLMPDGRLVEPLQYNTIKEVEDEEVESGDRVENEAASGGETEQATSKGDQAVSHVEDSDAPLKEGAN</sequence>
<evidence type="ECO:0000256" key="1">
    <source>
        <dbReference type="SAM" id="Coils"/>
    </source>
</evidence>
<dbReference type="OrthoDB" id="3929414at2759"/>
<feature type="compositionally biased region" description="Basic residues" evidence="2">
    <location>
        <begin position="105"/>
        <end position="114"/>
    </location>
</feature>
<dbReference type="Pfam" id="PF20778">
    <property type="entry name" value="SLS1_C"/>
    <property type="match status" value="1"/>
</dbReference>
<proteinExistence type="predicted"/>
<feature type="domain" description="SLS1 second KH" evidence="5">
    <location>
        <begin position="383"/>
        <end position="448"/>
    </location>
</feature>
<feature type="region of interest" description="Disordered" evidence="2">
    <location>
        <begin position="82"/>
        <end position="115"/>
    </location>
</feature>
<dbReference type="InterPro" id="IPR048748">
    <property type="entry name" value="SLS1_KH2"/>
</dbReference>
<organism evidence="7 8">
    <name type="scientific">Macrophomina phaseolina (strain MS6)</name>
    <name type="common">Charcoal rot fungus</name>
    <dbReference type="NCBI Taxonomy" id="1126212"/>
    <lineage>
        <taxon>Eukaryota</taxon>
        <taxon>Fungi</taxon>
        <taxon>Dikarya</taxon>
        <taxon>Ascomycota</taxon>
        <taxon>Pezizomycotina</taxon>
        <taxon>Dothideomycetes</taxon>
        <taxon>Dothideomycetes incertae sedis</taxon>
        <taxon>Botryosphaeriales</taxon>
        <taxon>Botryosphaeriaceae</taxon>
        <taxon>Macrophomina</taxon>
    </lineage>
</organism>
<evidence type="ECO:0000259" key="6">
    <source>
        <dbReference type="Pfam" id="PF20778"/>
    </source>
</evidence>
<feature type="region of interest" description="Disordered" evidence="2">
    <location>
        <begin position="144"/>
        <end position="163"/>
    </location>
</feature>
<evidence type="ECO:0000313" key="7">
    <source>
        <dbReference type="EMBL" id="EKG17286.1"/>
    </source>
</evidence>
<feature type="domain" description="SLS1 N-terminal" evidence="4">
    <location>
        <begin position="181"/>
        <end position="301"/>
    </location>
</feature>
<feature type="domain" description="SLS1 first KH" evidence="3">
    <location>
        <begin position="309"/>
        <end position="378"/>
    </location>
</feature>
<dbReference type="eggNOG" id="ENOG502RS3T">
    <property type="taxonomic scope" value="Eukaryota"/>
</dbReference>
<dbReference type="PANTHER" id="PTHR37919:SF2">
    <property type="entry name" value="EXPERA DOMAIN-CONTAINING PROTEIN"/>
    <property type="match status" value="1"/>
</dbReference>
<keyword evidence="1" id="KW-0175">Coiled coil</keyword>
<dbReference type="Pfam" id="PF20776">
    <property type="entry name" value="SLS1_N"/>
    <property type="match status" value="1"/>
</dbReference>
<feature type="compositionally biased region" description="Polar residues" evidence="2">
    <location>
        <begin position="493"/>
        <end position="503"/>
    </location>
</feature>
<evidence type="ECO:0000256" key="2">
    <source>
        <dbReference type="SAM" id="MobiDB-lite"/>
    </source>
</evidence>
<dbReference type="GO" id="GO:0005743">
    <property type="term" value="C:mitochondrial inner membrane"/>
    <property type="evidence" value="ECO:0007669"/>
    <property type="project" value="InterPro"/>
</dbReference>
<evidence type="ECO:0000259" key="5">
    <source>
        <dbReference type="Pfam" id="PF20777"/>
    </source>
</evidence>
<dbReference type="InParanoid" id="K2R4I1"/>
<dbReference type="STRING" id="1126212.K2R4I1"/>
<dbReference type="InterPro" id="IPR048401">
    <property type="entry name" value="SLS1_C"/>
</dbReference>
<dbReference type="InterPro" id="IPR032741">
    <property type="entry name" value="Sls1_KH-1"/>
</dbReference>
<dbReference type="VEuPathDB" id="FungiDB:MPH_05496"/>
<evidence type="ECO:0000313" key="8">
    <source>
        <dbReference type="Proteomes" id="UP000007129"/>
    </source>
</evidence>
<dbReference type="InterPro" id="IPR048400">
    <property type="entry name" value="SLS1_N"/>
</dbReference>
<feature type="region of interest" description="Disordered" evidence="2">
    <location>
        <begin position="570"/>
        <end position="591"/>
    </location>
</feature>
<feature type="region of interest" description="Disordered" evidence="2">
    <location>
        <begin position="927"/>
        <end position="974"/>
    </location>
</feature>
<feature type="coiled-coil region" evidence="1">
    <location>
        <begin position="355"/>
        <end position="382"/>
    </location>
</feature>